<proteinExistence type="predicted"/>
<gene>
    <name evidence="1" type="ORF">PF009_g16248</name>
</gene>
<protein>
    <recommendedName>
        <fullName evidence="3">DDE Tnp4 domain-containing protein</fullName>
    </recommendedName>
</protein>
<evidence type="ECO:0000313" key="2">
    <source>
        <dbReference type="Proteomes" id="UP000429523"/>
    </source>
</evidence>
<accession>A0A6A3EMV6</accession>
<evidence type="ECO:0000313" key="1">
    <source>
        <dbReference type="EMBL" id="KAE8933756.1"/>
    </source>
</evidence>
<dbReference type="AlphaFoldDB" id="A0A6A3EMV6"/>
<comment type="caution">
    <text evidence="1">The sequence shown here is derived from an EMBL/GenBank/DDBJ whole genome shotgun (WGS) entry which is preliminary data.</text>
</comment>
<evidence type="ECO:0008006" key="3">
    <source>
        <dbReference type="Google" id="ProtNLM"/>
    </source>
</evidence>
<reference evidence="1 2" key="1">
    <citation type="submission" date="2018-08" db="EMBL/GenBank/DDBJ databases">
        <title>Genomic investigation of the strawberry pathogen Phytophthora fragariae indicates pathogenicity is determined by transcriptional variation in three key races.</title>
        <authorList>
            <person name="Adams T.M."/>
            <person name="Armitage A.D."/>
            <person name="Sobczyk M.K."/>
            <person name="Bates H.J."/>
            <person name="Dunwell J.M."/>
            <person name="Nellist C.F."/>
            <person name="Harrison R.J."/>
        </authorList>
    </citation>
    <scope>NUCLEOTIDE SEQUENCE [LARGE SCALE GENOMIC DNA]</scope>
    <source>
        <strain evidence="1 2">NOV-9</strain>
    </source>
</reference>
<dbReference type="EMBL" id="QXGF01000979">
    <property type="protein sequence ID" value="KAE8933756.1"/>
    <property type="molecule type" value="Genomic_DNA"/>
</dbReference>
<dbReference type="Proteomes" id="UP000429523">
    <property type="component" value="Unassembled WGS sequence"/>
</dbReference>
<organism evidence="1 2">
    <name type="scientific">Phytophthora fragariae</name>
    <dbReference type="NCBI Taxonomy" id="53985"/>
    <lineage>
        <taxon>Eukaryota</taxon>
        <taxon>Sar</taxon>
        <taxon>Stramenopiles</taxon>
        <taxon>Oomycota</taxon>
        <taxon>Peronosporomycetes</taxon>
        <taxon>Peronosporales</taxon>
        <taxon>Peronosporaceae</taxon>
        <taxon>Phytophthora</taxon>
    </lineage>
</organism>
<name>A0A6A3EMV6_9STRA</name>
<sequence>MFFGCLLRCANDNISINSLRDENGDWYRQSQHKLIQLGLALKEKRRLRQAIKGKNLTRAERVNNGKISSDRVLVENYFGRLNMLLQTSFGRAKLCTAMFFGCLLRCANDNISINSLRDDNGDWYRQSQHKLIQLGLALKEKRRLRQAMYRAKTNRRLKTSIEDLGGEDVASEDSLTQYSQEF</sequence>